<dbReference type="Pfam" id="PF02452">
    <property type="entry name" value="PemK_toxin"/>
    <property type="match status" value="1"/>
</dbReference>
<proteinExistence type="predicted"/>
<gene>
    <name evidence="2" type="ORF">FM110_09195</name>
</gene>
<dbReference type="GO" id="GO:0003963">
    <property type="term" value="F:RNA-3'-phosphate cyclase activity"/>
    <property type="evidence" value="ECO:0007669"/>
    <property type="project" value="UniProtKB-EC"/>
</dbReference>
<dbReference type="OrthoDB" id="5184628at2"/>
<keyword evidence="2" id="KW-0436">Ligase</keyword>
<feature type="region of interest" description="Disordered" evidence="1">
    <location>
        <begin position="14"/>
        <end position="76"/>
    </location>
</feature>
<dbReference type="Proteomes" id="UP000195981">
    <property type="component" value="Unassembled WGS sequence"/>
</dbReference>
<feature type="compositionally biased region" description="Basic and acidic residues" evidence="1">
    <location>
        <begin position="65"/>
        <end position="76"/>
    </location>
</feature>
<dbReference type="GO" id="GO:0003677">
    <property type="term" value="F:DNA binding"/>
    <property type="evidence" value="ECO:0007669"/>
    <property type="project" value="InterPro"/>
</dbReference>
<evidence type="ECO:0000313" key="2">
    <source>
        <dbReference type="EMBL" id="SLM93036.1"/>
    </source>
</evidence>
<keyword evidence="3" id="KW-1185">Reference proteome</keyword>
<evidence type="ECO:0000256" key="1">
    <source>
        <dbReference type="SAM" id="MobiDB-lite"/>
    </source>
</evidence>
<dbReference type="EMBL" id="FWFG01000081">
    <property type="protein sequence ID" value="SLM93036.1"/>
    <property type="molecule type" value="Genomic_DNA"/>
</dbReference>
<dbReference type="RefSeq" id="WP_087104476.1">
    <property type="nucleotide sequence ID" value="NZ_FWFG01000081.1"/>
</dbReference>
<dbReference type="InterPro" id="IPR003477">
    <property type="entry name" value="PemK-like"/>
</dbReference>
<sequence length="217" mass="23554">MSFTSHLADLLGSVLRSPEARRAGRDLARAAAQKAGGDRSDERSDDRSPQRSGTRASSRAGTAQDDDRRDGALADRDSSPALALRYAPVDDERADPGEVVWAWVAFEEDITQGKDRPVLVIAREDASVGGRDGDGQVLVALILTSHDRGRGTHTDEHGNTWVDVGTGAWDRQGRPSEVRADRLLRIPIDAVRREGARLDAERFSAVADAVAEVHGWR</sequence>
<dbReference type="SUPFAM" id="SSF50118">
    <property type="entry name" value="Cell growth inhibitor/plasmid maintenance toxic component"/>
    <property type="match status" value="1"/>
</dbReference>
<dbReference type="AlphaFoldDB" id="A0A1X6X2Y4"/>
<feature type="compositionally biased region" description="Basic and acidic residues" evidence="1">
    <location>
        <begin position="18"/>
        <end position="28"/>
    </location>
</feature>
<protein>
    <submittedName>
        <fullName evidence="2">RNA 3'-terminal phosphate cyclase</fullName>
        <ecNumber evidence="2">6.5.1.4</ecNumber>
    </submittedName>
</protein>
<dbReference type="EC" id="6.5.1.4" evidence="2"/>
<feature type="compositionally biased region" description="Basic and acidic residues" evidence="1">
    <location>
        <begin position="36"/>
        <end position="49"/>
    </location>
</feature>
<accession>A0A1X6X2Y4</accession>
<organism evidence="2 3">
    <name type="scientific">Brachybacterium nesterenkovii</name>
    <dbReference type="NCBI Taxonomy" id="47847"/>
    <lineage>
        <taxon>Bacteria</taxon>
        <taxon>Bacillati</taxon>
        <taxon>Actinomycetota</taxon>
        <taxon>Actinomycetes</taxon>
        <taxon>Micrococcales</taxon>
        <taxon>Dermabacteraceae</taxon>
        <taxon>Brachybacterium</taxon>
    </lineage>
</organism>
<evidence type="ECO:0000313" key="3">
    <source>
        <dbReference type="Proteomes" id="UP000195981"/>
    </source>
</evidence>
<name>A0A1X6X2Y4_9MICO</name>
<reference evidence="2 3" key="1">
    <citation type="submission" date="2017-02" db="EMBL/GenBank/DDBJ databases">
        <authorList>
            <person name="Peterson S.W."/>
        </authorList>
    </citation>
    <scope>NUCLEOTIDE SEQUENCE [LARGE SCALE GENOMIC DNA]</scope>
    <source>
        <strain evidence="2 3">CIP104813</strain>
    </source>
</reference>